<evidence type="ECO:0000313" key="14">
    <source>
        <dbReference type="Proteomes" id="UP000494365"/>
    </source>
</evidence>
<dbReference type="InterPro" id="IPR023614">
    <property type="entry name" value="Porin_dom_sf"/>
</dbReference>
<keyword evidence="6 11" id="KW-0732">Signal</keyword>
<evidence type="ECO:0000256" key="7">
    <source>
        <dbReference type="ARBA" id="ARBA00023065"/>
    </source>
</evidence>
<keyword evidence="3" id="KW-0813">Transport</keyword>
<name>A0A6S7B0T3_9BURK</name>
<protein>
    <submittedName>
        <fullName evidence="13">Outer membrane porin protein 32</fullName>
    </submittedName>
</protein>
<dbReference type="GO" id="GO:0009279">
    <property type="term" value="C:cell outer membrane"/>
    <property type="evidence" value="ECO:0007669"/>
    <property type="project" value="UniProtKB-SubCell"/>
</dbReference>
<dbReference type="Gene3D" id="2.40.160.10">
    <property type="entry name" value="Porin"/>
    <property type="match status" value="1"/>
</dbReference>
<feature type="chain" id="PRO_5028908219" evidence="11">
    <location>
        <begin position="24"/>
        <end position="358"/>
    </location>
</feature>
<keyword evidence="9" id="KW-0472">Membrane</keyword>
<sequence>MRRSSVFALGLCIGSTGIGVVHAQSSVTLYGVVDSGILYKTHSGSGGSSWRVVSGGEYTSRFGFTGSEDLGGGWQATFSLEIGFRVNNGTFINGGLASSASTVLFDRGATVGLKSQQFGALLLGKNQSPLLKTLADLDVTGYSNFGSLNNLLYQNLTGYSGWQYSWVDNSVEYQIPDVYGLHGSAMYSFGGTAGDFQAKRALSAGLTWRVGDLLVGGAYFSGNDPTGVTNEKVAQSYTVGANYKLAQFRFALNFANFKDDAKGTSVNFYTGEVSYHLSPALEFSAVCIRLDDRTRGSMSGTLYRIGSDYSLSKRTVLYADVGYVKNNSLGTLGIQNSMPVGVVGKNQFGMILGMRHMF</sequence>
<dbReference type="InterPro" id="IPR002299">
    <property type="entry name" value="Porin_Neis"/>
</dbReference>
<organism evidence="13 14">
    <name type="scientific">Paraburkholderia ultramafica</name>
    <dbReference type="NCBI Taxonomy" id="1544867"/>
    <lineage>
        <taxon>Bacteria</taxon>
        <taxon>Pseudomonadati</taxon>
        <taxon>Pseudomonadota</taxon>
        <taxon>Betaproteobacteria</taxon>
        <taxon>Burkholderiales</taxon>
        <taxon>Burkholderiaceae</taxon>
        <taxon>Paraburkholderia</taxon>
    </lineage>
</organism>
<dbReference type="Pfam" id="PF13609">
    <property type="entry name" value="Porin_4"/>
    <property type="match status" value="1"/>
</dbReference>
<evidence type="ECO:0000313" key="13">
    <source>
        <dbReference type="EMBL" id="CAB3784050.1"/>
    </source>
</evidence>
<dbReference type="PANTHER" id="PTHR34501">
    <property type="entry name" value="PROTEIN YDDL-RELATED"/>
    <property type="match status" value="1"/>
</dbReference>
<keyword evidence="4" id="KW-1134">Transmembrane beta strand</keyword>
<dbReference type="InterPro" id="IPR050298">
    <property type="entry name" value="Gram-neg_bact_OMP"/>
</dbReference>
<evidence type="ECO:0000256" key="2">
    <source>
        <dbReference type="ARBA" id="ARBA00011233"/>
    </source>
</evidence>
<evidence type="ECO:0000256" key="9">
    <source>
        <dbReference type="ARBA" id="ARBA00023136"/>
    </source>
</evidence>
<dbReference type="CDD" id="cd00342">
    <property type="entry name" value="gram_neg_porins"/>
    <property type="match status" value="1"/>
</dbReference>
<proteinExistence type="predicted"/>
<reference evidence="13 14" key="1">
    <citation type="submission" date="2020-04" db="EMBL/GenBank/DDBJ databases">
        <authorList>
            <person name="De Canck E."/>
        </authorList>
    </citation>
    <scope>NUCLEOTIDE SEQUENCE [LARGE SCALE GENOMIC DNA]</scope>
    <source>
        <strain evidence="13 14">LMG 28614</strain>
    </source>
</reference>
<accession>A0A6S7B0T3</accession>
<evidence type="ECO:0000259" key="12">
    <source>
        <dbReference type="Pfam" id="PF13609"/>
    </source>
</evidence>
<evidence type="ECO:0000256" key="1">
    <source>
        <dbReference type="ARBA" id="ARBA00004571"/>
    </source>
</evidence>
<dbReference type="Proteomes" id="UP000494365">
    <property type="component" value="Unassembled WGS sequence"/>
</dbReference>
<dbReference type="InterPro" id="IPR033900">
    <property type="entry name" value="Gram_neg_porin_domain"/>
</dbReference>
<keyword evidence="5" id="KW-0812">Transmembrane</keyword>
<dbReference type="AlphaFoldDB" id="A0A6S7B0T3"/>
<comment type="subcellular location">
    <subcellularLocation>
        <location evidence="1">Cell outer membrane</location>
        <topology evidence="1">Multi-pass membrane protein</topology>
    </subcellularLocation>
</comment>
<keyword evidence="14" id="KW-1185">Reference proteome</keyword>
<dbReference type="SUPFAM" id="SSF56935">
    <property type="entry name" value="Porins"/>
    <property type="match status" value="1"/>
</dbReference>
<evidence type="ECO:0000256" key="6">
    <source>
        <dbReference type="ARBA" id="ARBA00022729"/>
    </source>
</evidence>
<dbReference type="PRINTS" id="PR00184">
    <property type="entry name" value="NEISSPPORIN"/>
</dbReference>
<comment type="subunit">
    <text evidence="2">Homotrimer.</text>
</comment>
<evidence type="ECO:0000256" key="8">
    <source>
        <dbReference type="ARBA" id="ARBA00023114"/>
    </source>
</evidence>
<keyword evidence="7" id="KW-0406">Ion transport</keyword>
<keyword evidence="8" id="KW-0626">Porin</keyword>
<evidence type="ECO:0000256" key="11">
    <source>
        <dbReference type="SAM" id="SignalP"/>
    </source>
</evidence>
<keyword evidence="10" id="KW-0998">Cell outer membrane</keyword>
<dbReference type="RefSeq" id="WP_175149240.1">
    <property type="nucleotide sequence ID" value="NZ_CADIKK010000007.1"/>
</dbReference>
<feature type="signal peptide" evidence="11">
    <location>
        <begin position="1"/>
        <end position="23"/>
    </location>
</feature>
<evidence type="ECO:0000256" key="4">
    <source>
        <dbReference type="ARBA" id="ARBA00022452"/>
    </source>
</evidence>
<feature type="domain" description="Porin" evidence="12">
    <location>
        <begin position="19"/>
        <end position="327"/>
    </location>
</feature>
<evidence type="ECO:0000256" key="3">
    <source>
        <dbReference type="ARBA" id="ARBA00022448"/>
    </source>
</evidence>
<dbReference type="GO" id="GO:0006811">
    <property type="term" value="P:monoatomic ion transport"/>
    <property type="evidence" value="ECO:0007669"/>
    <property type="project" value="UniProtKB-KW"/>
</dbReference>
<dbReference type="GO" id="GO:0046930">
    <property type="term" value="C:pore complex"/>
    <property type="evidence" value="ECO:0007669"/>
    <property type="project" value="UniProtKB-KW"/>
</dbReference>
<evidence type="ECO:0000256" key="10">
    <source>
        <dbReference type="ARBA" id="ARBA00023237"/>
    </source>
</evidence>
<dbReference type="GO" id="GO:0015288">
    <property type="term" value="F:porin activity"/>
    <property type="evidence" value="ECO:0007669"/>
    <property type="project" value="UniProtKB-KW"/>
</dbReference>
<dbReference type="EMBL" id="CADIKK010000007">
    <property type="protein sequence ID" value="CAB3784050.1"/>
    <property type="molecule type" value="Genomic_DNA"/>
</dbReference>
<dbReference type="PANTHER" id="PTHR34501:SF9">
    <property type="entry name" value="MAJOR OUTER MEMBRANE PROTEIN P.IA"/>
    <property type="match status" value="1"/>
</dbReference>
<evidence type="ECO:0000256" key="5">
    <source>
        <dbReference type="ARBA" id="ARBA00022692"/>
    </source>
</evidence>
<gene>
    <name evidence="13" type="ORF">LMG28614_01860</name>
</gene>